<name>A0AA43S603_9BURK</name>
<reference evidence="1" key="1">
    <citation type="submission" date="2023-04" db="EMBL/GenBank/DDBJ databases">
        <title>Genome Encyclopedia of Bacteria and Archaea VI: Functional Genomics of Type Strains.</title>
        <authorList>
            <person name="Whitman W."/>
        </authorList>
    </citation>
    <scope>NUCLEOTIDE SEQUENCE</scope>
    <source>
        <strain evidence="1">Enz.4-51</strain>
    </source>
</reference>
<dbReference type="RefSeq" id="WP_076023874.1">
    <property type="nucleotide sequence ID" value="NZ_JAQFIK010000004.1"/>
</dbReference>
<sequence length="238" mass="26685">MKASSSLIKAFVLVIALLFTMPLFAAPAQIIILRHGEKRNEFDLCATGKLRSKALTEYYLGQGAKSSLFTLSPPAAFFAITLHTLEFIGPIAGTWKMPVIAYVVQASHKSPSALTQSLNQQTQELAKGLFENPYWNGKTVVLSWEHFHIANAELEKSFPNQEVTLRQLLKLDTLKDPKVPKTWPDSNYDYFWIIHYNADGLPEKFEVVQQIFGSAYPKVPTNKWGEPEPSSILSTCIP</sequence>
<proteinExistence type="predicted"/>
<dbReference type="Proteomes" id="UP001161160">
    <property type="component" value="Unassembled WGS sequence"/>
</dbReference>
<keyword evidence="2" id="KW-1185">Reference proteome</keyword>
<protein>
    <submittedName>
        <fullName evidence="1">Uncharacterized protein</fullName>
    </submittedName>
</protein>
<dbReference type="GeneID" id="83596160"/>
<organism evidence="1 2">
    <name type="scientific">Polynucleobacter sphagniphilus</name>
    <dbReference type="NCBI Taxonomy" id="1743169"/>
    <lineage>
        <taxon>Bacteria</taxon>
        <taxon>Pseudomonadati</taxon>
        <taxon>Pseudomonadota</taxon>
        <taxon>Betaproteobacteria</taxon>
        <taxon>Burkholderiales</taxon>
        <taxon>Burkholderiaceae</taxon>
        <taxon>Polynucleobacter</taxon>
    </lineage>
</organism>
<comment type="caution">
    <text evidence="1">The sequence shown here is derived from an EMBL/GenBank/DDBJ whole genome shotgun (WGS) entry which is preliminary data.</text>
</comment>
<evidence type="ECO:0000313" key="1">
    <source>
        <dbReference type="EMBL" id="MDH6503967.1"/>
    </source>
</evidence>
<dbReference type="EMBL" id="JARXYA010000005">
    <property type="protein sequence ID" value="MDH6503967.1"/>
    <property type="molecule type" value="Genomic_DNA"/>
</dbReference>
<dbReference type="AlphaFoldDB" id="A0AA43S603"/>
<accession>A0AA43S603</accession>
<evidence type="ECO:0000313" key="2">
    <source>
        <dbReference type="Proteomes" id="UP001161160"/>
    </source>
</evidence>
<gene>
    <name evidence="1" type="ORF">M2127_001271</name>
</gene>